<protein>
    <submittedName>
        <fullName evidence="2">Uncharacterized protein</fullName>
    </submittedName>
</protein>
<dbReference type="EMBL" id="MKQR01000023">
    <property type="protein sequence ID" value="OLR91431.1"/>
    <property type="molecule type" value="Genomic_DNA"/>
</dbReference>
<reference evidence="2 3" key="1">
    <citation type="submission" date="2016-10" db="EMBL/GenBank/DDBJ databases">
        <title>The Draft Genome Sequence of Actinokineospora bangkokensis 44EHWT reveals the biosynthetic pathway of antifungal compounds Thailandins with unusual extender unit butylmalonyl-CoA.</title>
        <authorList>
            <person name="Greule A."/>
            <person name="Intra B."/>
            <person name="Flemming S."/>
            <person name="Rommel M.G."/>
            <person name="Panbangred W."/>
            <person name="Bechthold A."/>
        </authorList>
    </citation>
    <scope>NUCLEOTIDE SEQUENCE [LARGE SCALE GENOMIC DNA]</scope>
    <source>
        <strain evidence="2 3">44EHW</strain>
    </source>
</reference>
<comment type="caution">
    <text evidence="2">The sequence shown here is derived from an EMBL/GenBank/DDBJ whole genome shotgun (WGS) entry which is preliminary data.</text>
</comment>
<evidence type="ECO:0000313" key="3">
    <source>
        <dbReference type="Proteomes" id="UP000186040"/>
    </source>
</evidence>
<dbReference type="AlphaFoldDB" id="A0A1Q9LHB1"/>
<evidence type="ECO:0000313" key="2">
    <source>
        <dbReference type="EMBL" id="OLR91431.1"/>
    </source>
</evidence>
<name>A0A1Q9LHB1_9PSEU</name>
<organism evidence="2 3">
    <name type="scientific">Actinokineospora bangkokensis</name>
    <dbReference type="NCBI Taxonomy" id="1193682"/>
    <lineage>
        <taxon>Bacteria</taxon>
        <taxon>Bacillati</taxon>
        <taxon>Actinomycetota</taxon>
        <taxon>Actinomycetes</taxon>
        <taxon>Pseudonocardiales</taxon>
        <taxon>Pseudonocardiaceae</taxon>
        <taxon>Actinokineospora</taxon>
    </lineage>
</organism>
<feature type="region of interest" description="Disordered" evidence="1">
    <location>
        <begin position="71"/>
        <end position="93"/>
    </location>
</feature>
<accession>A0A1Q9LHB1</accession>
<dbReference type="STRING" id="1193682.BJP25_00925"/>
<feature type="compositionally biased region" description="Polar residues" evidence="1">
    <location>
        <begin position="82"/>
        <end position="93"/>
    </location>
</feature>
<gene>
    <name evidence="2" type="ORF">BJP25_00925</name>
</gene>
<keyword evidence="3" id="KW-1185">Reference proteome</keyword>
<evidence type="ECO:0000256" key="1">
    <source>
        <dbReference type="SAM" id="MobiDB-lite"/>
    </source>
</evidence>
<proteinExistence type="predicted"/>
<sequence length="167" mass="17560">MLRMAFTLEHTSTAQDVDYTLRLTTDEDGNTAVELTGVDAEGTRVAEGSLTLPPGGAAPCARLLTQSLTALSGLRSPRSRKPPTSGNANQRWTAESDAALREAWLSHPPTDPAPEVIRQLASEHERSPAAIRARLARISCDPDVVGRLLNETTAGLVGRGAVPAAAG</sequence>
<dbReference type="Proteomes" id="UP000186040">
    <property type="component" value="Unassembled WGS sequence"/>
</dbReference>